<feature type="domain" description="Leucine-rich repeat-containing N-terminal plant-type" evidence="10">
    <location>
        <begin position="30"/>
        <end position="70"/>
    </location>
</feature>
<accession>A0A1D6KXK3</accession>
<dbReference type="GO" id="GO:0016020">
    <property type="term" value="C:membrane"/>
    <property type="evidence" value="ECO:0007669"/>
    <property type="project" value="UniProtKB-SubCell"/>
</dbReference>
<dbReference type="PANTHER" id="PTHR48059">
    <property type="entry name" value="POLYGALACTURONASE INHIBITOR 1"/>
    <property type="match status" value="1"/>
</dbReference>
<dbReference type="PANTHER" id="PTHR48059:SF30">
    <property type="entry name" value="OS06G0587000 PROTEIN"/>
    <property type="match status" value="1"/>
</dbReference>
<evidence type="ECO:0000256" key="5">
    <source>
        <dbReference type="ARBA" id="ARBA00022729"/>
    </source>
</evidence>
<dbReference type="Pfam" id="PF00560">
    <property type="entry name" value="LRR_1"/>
    <property type="match status" value="3"/>
</dbReference>
<keyword evidence="7" id="KW-1133">Transmembrane helix</keyword>
<organism evidence="11">
    <name type="scientific">Zea mays</name>
    <name type="common">Maize</name>
    <dbReference type="NCBI Taxonomy" id="4577"/>
    <lineage>
        <taxon>Eukaryota</taxon>
        <taxon>Viridiplantae</taxon>
        <taxon>Streptophyta</taxon>
        <taxon>Embryophyta</taxon>
        <taxon>Tracheophyta</taxon>
        <taxon>Spermatophyta</taxon>
        <taxon>Magnoliopsida</taxon>
        <taxon>Liliopsida</taxon>
        <taxon>Poales</taxon>
        <taxon>Poaceae</taxon>
        <taxon>PACMAD clade</taxon>
        <taxon>Panicoideae</taxon>
        <taxon>Andropogonodae</taxon>
        <taxon>Andropogoneae</taxon>
        <taxon>Tripsacinae</taxon>
        <taxon>Zea</taxon>
    </lineage>
</organism>
<evidence type="ECO:0000313" key="11">
    <source>
        <dbReference type="EMBL" id="ONM07181.1"/>
    </source>
</evidence>
<keyword evidence="4" id="KW-0812">Transmembrane</keyword>
<name>A0A1D6KXK3_MAIZE</name>
<reference evidence="11" key="1">
    <citation type="submission" date="2015-12" db="EMBL/GenBank/DDBJ databases">
        <title>Update maize B73 reference genome by single molecule sequencing technologies.</title>
        <authorList>
            <consortium name="Maize Genome Sequencing Project"/>
            <person name="Ware D."/>
        </authorList>
    </citation>
    <scope>NUCLEOTIDE SEQUENCE [LARGE SCALE GENOMIC DNA]</scope>
    <source>
        <tissue evidence="11">Seedling</tissue>
    </source>
</reference>
<dbReference type="Gene3D" id="3.80.10.10">
    <property type="entry name" value="Ribonuclease Inhibitor"/>
    <property type="match status" value="2"/>
</dbReference>
<dbReference type="InterPro" id="IPR051848">
    <property type="entry name" value="PGIP"/>
</dbReference>
<dbReference type="FunFam" id="3.80.10.10:FF:000383">
    <property type="entry name" value="Leucine-rich repeat receptor protein kinase EMS1"/>
    <property type="match status" value="1"/>
</dbReference>
<dbReference type="ExpressionAtlas" id="A0A1D6KXK3">
    <property type="expression patterns" value="baseline and differential"/>
</dbReference>
<keyword evidence="8" id="KW-0472">Membrane</keyword>
<keyword evidence="3" id="KW-0433">Leucine-rich repeat</keyword>
<dbReference type="Pfam" id="PF08263">
    <property type="entry name" value="LRRNT_2"/>
    <property type="match status" value="1"/>
</dbReference>
<evidence type="ECO:0000256" key="9">
    <source>
        <dbReference type="ARBA" id="ARBA00038043"/>
    </source>
</evidence>
<dbReference type="FunFam" id="3.80.10.10:FF:000129">
    <property type="entry name" value="Leucine-rich repeat receptor-like kinase"/>
    <property type="match status" value="1"/>
</dbReference>
<dbReference type="OMA" id="NDASCCS"/>
<comment type="subcellular location">
    <subcellularLocation>
        <location evidence="2">Cell envelope</location>
    </subcellularLocation>
    <subcellularLocation>
        <location evidence="1">Membrane</location>
        <topology evidence="1">Single-pass membrane protein</topology>
    </subcellularLocation>
</comment>
<dbReference type="InterPro" id="IPR001611">
    <property type="entry name" value="Leu-rich_rpt"/>
</dbReference>
<dbReference type="InParanoid" id="A0A1D6KXK3"/>
<dbReference type="SUPFAM" id="SSF52058">
    <property type="entry name" value="L domain-like"/>
    <property type="match status" value="1"/>
</dbReference>
<evidence type="ECO:0000256" key="8">
    <source>
        <dbReference type="ARBA" id="ARBA00023136"/>
    </source>
</evidence>
<evidence type="ECO:0000256" key="1">
    <source>
        <dbReference type="ARBA" id="ARBA00004167"/>
    </source>
</evidence>
<sequence length="268" mass="27850">MGGSRWLFHFLFVSVLLHVVRSLESQACHPADLRALLDFSGGWDSKAAGLVGWGPGAAAACCSWTGVACDLGRVVALDLSNRSLHGVISPAVASLDGLAALNLSRNALCGAAPEALARLPMLRALDLSANALSGSFPAAGFPAIEDLNISFNSFDGPHPAFPAAANLTALDVSGNNFSGGINSSALCLSPLQVLRFSGNALFGEIPSGLNRCRALTDLSLDGNYFTGNVPGDLYTLPNLRRLSLQENQLTGNLGNDLGNLSQNVQVSF</sequence>
<evidence type="ECO:0000256" key="6">
    <source>
        <dbReference type="ARBA" id="ARBA00022737"/>
    </source>
</evidence>
<evidence type="ECO:0000256" key="4">
    <source>
        <dbReference type="ARBA" id="ARBA00022692"/>
    </source>
</evidence>
<evidence type="ECO:0000256" key="3">
    <source>
        <dbReference type="ARBA" id="ARBA00022614"/>
    </source>
</evidence>
<dbReference type="InterPro" id="IPR032675">
    <property type="entry name" value="LRR_dom_sf"/>
</dbReference>
<protein>
    <recommendedName>
        <fullName evidence="10">Leucine-rich repeat-containing N-terminal plant-type domain-containing protein</fullName>
    </recommendedName>
</protein>
<dbReference type="SMR" id="A0A1D6KXK3"/>
<keyword evidence="5" id="KW-0732">Signal</keyword>
<evidence type="ECO:0000259" key="10">
    <source>
        <dbReference type="Pfam" id="PF08263"/>
    </source>
</evidence>
<gene>
    <name evidence="11" type="ORF">ZEAMMB73_Zm00001d033299</name>
</gene>
<evidence type="ECO:0000256" key="2">
    <source>
        <dbReference type="ARBA" id="ARBA00004196"/>
    </source>
</evidence>
<dbReference type="STRING" id="4577.A0A1D6KXK3"/>
<keyword evidence="6" id="KW-0677">Repeat</keyword>
<dbReference type="AlphaFoldDB" id="A0A1D6KXK3"/>
<comment type="similarity">
    <text evidence="9">Belongs to the polygalacturonase-inhibiting protein family.</text>
</comment>
<dbReference type="EMBL" id="CM007647">
    <property type="protein sequence ID" value="ONM07181.1"/>
    <property type="molecule type" value="Genomic_DNA"/>
</dbReference>
<dbReference type="InterPro" id="IPR013210">
    <property type="entry name" value="LRR_N_plant-typ"/>
</dbReference>
<evidence type="ECO:0000256" key="7">
    <source>
        <dbReference type="ARBA" id="ARBA00022989"/>
    </source>
</evidence>
<proteinExistence type="inferred from homology"/>
<dbReference type="Pfam" id="PF13855">
    <property type="entry name" value="LRR_8"/>
    <property type="match status" value="1"/>
</dbReference>